<dbReference type="Proteomes" id="UP000007360">
    <property type="component" value="Unassembled WGS sequence"/>
</dbReference>
<dbReference type="InterPro" id="IPR000182">
    <property type="entry name" value="GNAT_dom"/>
</dbReference>
<feature type="domain" description="N-acetyltransferase" evidence="1">
    <location>
        <begin position="16"/>
        <end position="166"/>
    </location>
</feature>
<evidence type="ECO:0000259" key="1">
    <source>
        <dbReference type="PROSITE" id="PS51186"/>
    </source>
</evidence>
<accession>K2QAM8</accession>
<dbReference type="PATRIC" id="fig|1204725.3.peg.2082"/>
<dbReference type="GO" id="GO:0016747">
    <property type="term" value="F:acyltransferase activity, transferring groups other than amino-acyl groups"/>
    <property type="evidence" value="ECO:0007669"/>
    <property type="project" value="InterPro"/>
</dbReference>
<dbReference type="PROSITE" id="PS51186">
    <property type="entry name" value="GNAT"/>
    <property type="match status" value="1"/>
</dbReference>
<name>K2QAM8_METFP</name>
<keyword evidence="3" id="KW-1185">Reference proteome</keyword>
<dbReference type="SUPFAM" id="SSF55729">
    <property type="entry name" value="Acyl-CoA N-acyltransferases (Nat)"/>
    <property type="match status" value="1"/>
</dbReference>
<dbReference type="Pfam" id="PF13302">
    <property type="entry name" value="Acetyltransf_3"/>
    <property type="match status" value="1"/>
</dbReference>
<dbReference type="PANTHER" id="PTHR43328:SF1">
    <property type="entry name" value="N-ACETYLTRANSFERASE DOMAIN-CONTAINING PROTEIN"/>
    <property type="match status" value="1"/>
</dbReference>
<dbReference type="OrthoDB" id="120213at2157"/>
<dbReference type="AlphaFoldDB" id="K2QAM8"/>
<proteinExistence type="predicted"/>
<dbReference type="EMBL" id="AMPO01000010">
    <property type="protein sequence ID" value="EKF85011.1"/>
    <property type="molecule type" value="Genomic_DNA"/>
</dbReference>
<organism evidence="2 3">
    <name type="scientific">Methanobacterium formicicum (strain DSM 3637 / PP1)</name>
    <dbReference type="NCBI Taxonomy" id="1204725"/>
    <lineage>
        <taxon>Archaea</taxon>
        <taxon>Methanobacteriati</taxon>
        <taxon>Methanobacteriota</taxon>
        <taxon>Methanomada group</taxon>
        <taxon>Methanobacteria</taxon>
        <taxon>Methanobacteriales</taxon>
        <taxon>Methanobacteriaceae</taxon>
        <taxon>Methanobacterium</taxon>
    </lineage>
</organism>
<comment type="caution">
    <text evidence="2">The sequence shown here is derived from an EMBL/GenBank/DDBJ whole genome shotgun (WGS) entry which is preliminary data.</text>
</comment>
<protein>
    <submittedName>
        <fullName evidence="2">N-acetyltransferase GCN5</fullName>
    </submittedName>
</protein>
<gene>
    <name evidence="2" type="ORF">A994_10349</name>
</gene>
<evidence type="ECO:0000313" key="3">
    <source>
        <dbReference type="Proteomes" id="UP000007360"/>
    </source>
</evidence>
<reference evidence="2 3" key="1">
    <citation type="journal article" date="2012" name="J. Bacteriol.">
        <title>Draft genome sequence of Methanobacterium formicicum DSM 3637, an archaebacterium isolated from the methane producer amoeba Pelomyxa palustris.</title>
        <authorList>
            <person name="Gutierrez G."/>
        </authorList>
    </citation>
    <scope>NUCLEOTIDE SEQUENCE [LARGE SCALE GENOMIC DNA]</scope>
    <source>
        <strain evidence="3">DSM 3637 / PP1</strain>
    </source>
</reference>
<sequence>MIIKCDKCFLREWKSSDVPSLVTNANNPSIAANMRDGFPYPYTPEHGEAWINMAGSDDPQHNFAITINNQAVGGIGLAPGNDIERISAELGYWLGENYWGNGITFSAIKGILEYGFNQLELERIFAKPFEHNTASRRVLERNNFIQEGILKKSVIKHNTIYNQALYAITKSVHE</sequence>
<dbReference type="RefSeq" id="WP_004031527.1">
    <property type="nucleotide sequence ID" value="NZ_AMPO01000010.1"/>
</dbReference>
<dbReference type="Gene3D" id="3.40.630.30">
    <property type="match status" value="1"/>
</dbReference>
<evidence type="ECO:0000313" key="2">
    <source>
        <dbReference type="EMBL" id="EKF85011.1"/>
    </source>
</evidence>
<dbReference type="PANTHER" id="PTHR43328">
    <property type="entry name" value="ACETYLTRANSFERASE-RELATED"/>
    <property type="match status" value="1"/>
</dbReference>
<dbReference type="InterPro" id="IPR016181">
    <property type="entry name" value="Acyl_CoA_acyltransferase"/>
</dbReference>